<dbReference type="EMBL" id="KC117377">
    <property type="protein sequence ID" value="AGC34517.1"/>
    <property type="molecule type" value="Genomic_DNA"/>
</dbReference>
<organism evidence="1 2">
    <name type="scientific">Haloarcula vallismortis tailed virus 1</name>
    <dbReference type="NCBI Taxonomy" id="1262528"/>
    <lineage>
        <taxon>Viruses</taxon>
        <taxon>Duplodnaviria</taxon>
        <taxon>Heunggongvirae</taxon>
        <taxon>Uroviricota</taxon>
        <taxon>Caudoviricetes</taxon>
        <taxon>Thumleimavirales</taxon>
        <taxon>Druskaviridae</taxon>
        <taxon>Tredecimvirus</taxon>
        <taxon>Tredecimvirus thailandense</taxon>
        <taxon>Tredecimvirus HVTV1</taxon>
    </lineage>
</organism>
<evidence type="ECO:0000313" key="1">
    <source>
        <dbReference type="EMBL" id="AGC34517.1"/>
    </source>
</evidence>
<protein>
    <submittedName>
        <fullName evidence="1">Uncharacterized protein</fullName>
    </submittedName>
</protein>
<dbReference type="GeneID" id="14477389"/>
<evidence type="ECO:0000313" key="2">
    <source>
        <dbReference type="Proteomes" id="UP000011137"/>
    </source>
</evidence>
<accession>L7TNU5</accession>
<name>L7TNU5_9CAUD</name>
<sequence>MSDNEPDEMIQENSVGEIQTAVVDLADAVDEVEQALDTLGVDRRTSMPQDQNCLEYRIRDAHALLTGAKNQLGDEAGEGYEDL</sequence>
<keyword evidence="2" id="KW-1185">Reference proteome</keyword>
<dbReference type="Proteomes" id="UP000011137">
    <property type="component" value="Segment"/>
</dbReference>
<reference evidence="1 2" key="1">
    <citation type="journal article" date="2013" name="J. Virol.">
        <title>Insights into head-tailed viruses infecting extremely halophilic archaea.</title>
        <authorList>
            <person name="Pietila M.K."/>
            <person name="Laurinmaki P."/>
            <person name="Russell D.A."/>
            <person name="Ko C.C."/>
            <person name="Jacobs-Sera D."/>
            <person name="Butcher S.J."/>
            <person name="Bamford D.H."/>
            <person name="Hendrix R.W."/>
        </authorList>
    </citation>
    <scope>NUCLEOTIDE SEQUENCE [LARGE SCALE GENOMIC DNA]</scope>
</reference>
<proteinExistence type="predicted"/>
<dbReference type="RefSeq" id="YP_007379053.1">
    <property type="nucleotide sequence ID" value="NC_020158.1"/>
</dbReference>
<dbReference type="KEGG" id="vg:14477389"/>
<gene>
    <name evidence="1" type="primary">148</name>
    <name evidence="1" type="ORF">HVTV1_148</name>
</gene>
<dbReference type="OrthoDB" id="35564at10239"/>